<protein>
    <submittedName>
        <fullName evidence="2">Uncharacterized protein</fullName>
    </submittedName>
</protein>
<dbReference type="Proteomes" id="UP000285768">
    <property type="component" value="Chromosome"/>
</dbReference>
<dbReference type="EMBL" id="CP035037">
    <property type="protein sequence ID" value="QAB17868.1"/>
    <property type="molecule type" value="Genomic_DNA"/>
</dbReference>
<keyword evidence="3" id="KW-1185">Reference proteome</keyword>
<proteinExistence type="predicted"/>
<keyword evidence="1" id="KW-1133">Transmembrane helix</keyword>
<gene>
    <name evidence="2" type="ORF">Leucomu_08045</name>
</gene>
<evidence type="ECO:0000256" key="1">
    <source>
        <dbReference type="SAM" id="Phobius"/>
    </source>
</evidence>
<accession>A0ABX5QFT6</accession>
<keyword evidence="1" id="KW-0472">Membrane</keyword>
<name>A0ABX5QFT6_9MICO</name>
<keyword evidence="1" id="KW-0812">Transmembrane</keyword>
<organism evidence="2 3">
    <name type="scientific">Leucobacter muris</name>
    <dbReference type="NCBI Taxonomy" id="1935379"/>
    <lineage>
        <taxon>Bacteria</taxon>
        <taxon>Bacillati</taxon>
        <taxon>Actinomycetota</taxon>
        <taxon>Actinomycetes</taxon>
        <taxon>Micrococcales</taxon>
        <taxon>Microbacteriaceae</taxon>
        <taxon>Leucobacter</taxon>
    </lineage>
</organism>
<feature type="transmembrane region" description="Helical" evidence="1">
    <location>
        <begin position="99"/>
        <end position="125"/>
    </location>
</feature>
<sequence>MAWAVAVGVVAGGAVVANGPLAEAAPGPNPQVEFSLARVFDGTGHGTSSASFVNSANGFAPGDDTATDGVVRPTGCGGDSGACRVTLTTPQWFAFPLPVLGGATVLGILTWGGLIVAVGLLAAVLRRRRGPHADGSAPAESMN</sequence>
<reference evidence="2 3" key="1">
    <citation type="submission" date="2019-01" db="EMBL/GenBank/DDBJ databases">
        <title>Leucobacter muris sp. nov. isolated from the nose of a laboratory mouse.</title>
        <authorList>
            <person name="Benga L."/>
            <person name="Sproeer C."/>
            <person name="Schumann P."/>
            <person name="Verbarg S."/>
            <person name="Bunk B."/>
            <person name="Engelhardt E."/>
            <person name="Benten P.M."/>
            <person name="Sager M."/>
        </authorList>
    </citation>
    <scope>NUCLEOTIDE SEQUENCE [LARGE SCALE GENOMIC DNA]</scope>
    <source>
        <strain evidence="2 3">DSM 101948</strain>
    </source>
</reference>
<evidence type="ECO:0000313" key="3">
    <source>
        <dbReference type="Proteomes" id="UP000285768"/>
    </source>
</evidence>
<dbReference type="RefSeq" id="WP_128386880.1">
    <property type="nucleotide sequence ID" value="NZ_CP035037.1"/>
</dbReference>
<evidence type="ECO:0000313" key="2">
    <source>
        <dbReference type="EMBL" id="QAB17868.1"/>
    </source>
</evidence>